<comment type="caution">
    <text evidence="7">The sequence shown here is derived from an EMBL/GenBank/DDBJ whole genome shotgun (WGS) entry which is preliminary data.</text>
</comment>
<keyword evidence="1" id="KW-0147">Chitin-binding</keyword>
<keyword evidence="2" id="KW-0732">Signal</keyword>
<evidence type="ECO:0000256" key="1">
    <source>
        <dbReference type="ARBA" id="ARBA00022669"/>
    </source>
</evidence>
<dbReference type="Gene3D" id="2.170.140.10">
    <property type="entry name" value="Chitin binding domain"/>
    <property type="match status" value="2"/>
</dbReference>
<dbReference type="AlphaFoldDB" id="A0AAV2H6Q0"/>
<keyword evidence="4" id="KW-1015">Disulfide bond</keyword>
<keyword evidence="8" id="KW-1185">Reference proteome</keyword>
<dbReference type="SUPFAM" id="SSF57625">
    <property type="entry name" value="Invertebrate chitin-binding proteins"/>
    <property type="match status" value="2"/>
</dbReference>
<accession>A0AAV2H6Q0</accession>
<reference evidence="7 8" key="1">
    <citation type="submission" date="2024-04" db="EMBL/GenBank/DDBJ databases">
        <authorList>
            <consortium name="Genoscope - CEA"/>
            <person name="William W."/>
        </authorList>
    </citation>
    <scope>NUCLEOTIDE SEQUENCE [LARGE SCALE GENOMIC DNA]</scope>
</reference>
<feature type="domain" description="Chitin-binding type-2" evidence="6">
    <location>
        <begin position="52"/>
        <end position="111"/>
    </location>
</feature>
<dbReference type="PROSITE" id="PS50940">
    <property type="entry name" value="CHIT_BIND_II"/>
    <property type="match status" value="2"/>
</dbReference>
<evidence type="ECO:0000259" key="6">
    <source>
        <dbReference type="PROSITE" id="PS50940"/>
    </source>
</evidence>
<evidence type="ECO:0000256" key="2">
    <source>
        <dbReference type="ARBA" id="ARBA00022729"/>
    </source>
</evidence>
<protein>
    <recommendedName>
        <fullName evidence="6">Chitin-binding type-2 domain-containing protein</fullName>
    </recommendedName>
</protein>
<dbReference type="PANTHER" id="PTHR23301:SF0">
    <property type="entry name" value="CHITIN-BINDING TYPE-2 DOMAIN-CONTAINING PROTEIN-RELATED"/>
    <property type="match status" value="1"/>
</dbReference>
<dbReference type="Pfam" id="PF01607">
    <property type="entry name" value="CBM_14"/>
    <property type="match status" value="2"/>
</dbReference>
<evidence type="ECO:0000256" key="3">
    <source>
        <dbReference type="ARBA" id="ARBA00022737"/>
    </source>
</evidence>
<evidence type="ECO:0000313" key="8">
    <source>
        <dbReference type="Proteomes" id="UP001497497"/>
    </source>
</evidence>
<dbReference type="InterPro" id="IPR051940">
    <property type="entry name" value="Chitin_bind-dev_reg"/>
</dbReference>
<proteinExistence type="predicted"/>
<dbReference type="GO" id="GO:0005576">
    <property type="term" value="C:extracellular region"/>
    <property type="evidence" value="ECO:0007669"/>
    <property type="project" value="InterPro"/>
</dbReference>
<feature type="domain" description="Chitin-binding type-2" evidence="6">
    <location>
        <begin position="135"/>
        <end position="193"/>
    </location>
</feature>
<dbReference type="EMBL" id="CAXITT010000032">
    <property type="protein sequence ID" value="CAL1528434.1"/>
    <property type="molecule type" value="Genomic_DNA"/>
</dbReference>
<dbReference type="InterPro" id="IPR036508">
    <property type="entry name" value="Chitin-bd_dom_sf"/>
</dbReference>
<evidence type="ECO:0000313" key="7">
    <source>
        <dbReference type="EMBL" id="CAL1528434.1"/>
    </source>
</evidence>
<keyword evidence="3" id="KW-0677">Repeat</keyword>
<sequence length="205" mass="22583">MHCPLDLVFDPIKLTCTFRNEATSCLDHNDYIPVPGHTTSAPPASTTHADLSYVCRQNNWNSGTFPHPYDCAYYLICANYLTTVVACPAGLVYDPISGQCASPHVAAPCNDVQTTTNVYTTSQIATTTSPHYDLTNVCRQFNLPDGIYPDPGSCVHFVECVATLTYHLECPEGLQFNSKILICDDVHHINCGDNYNFAFEHIQVG</sequence>
<keyword evidence="5" id="KW-0325">Glycoprotein</keyword>
<evidence type="ECO:0000256" key="4">
    <source>
        <dbReference type="ARBA" id="ARBA00023157"/>
    </source>
</evidence>
<dbReference type="SMART" id="SM00494">
    <property type="entry name" value="ChtBD2"/>
    <property type="match status" value="2"/>
</dbReference>
<name>A0AAV2H6Q0_LYMST</name>
<gene>
    <name evidence="7" type="ORF">GSLYS_00002604001</name>
</gene>
<evidence type="ECO:0000256" key="5">
    <source>
        <dbReference type="ARBA" id="ARBA00023180"/>
    </source>
</evidence>
<dbReference type="Proteomes" id="UP001497497">
    <property type="component" value="Unassembled WGS sequence"/>
</dbReference>
<dbReference type="PANTHER" id="PTHR23301">
    <property type="entry name" value="CHITIN BINDING PERITROPHIN-A"/>
    <property type="match status" value="1"/>
</dbReference>
<organism evidence="7 8">
    <name type="scientific">Lymnaea stagnalis</name>
    <name type="common">Great pond snail</name>
    <name type="synonym">Helix stagnalis</name>
    <dbReference type="NCBI Taxonomy" id="6523"/>
    <lineage>
        <taxon>Eukaryota</taxon>
        <taxon>Metazoa</taxon>
        <taxon>Spiralia</taxon>
        <taxon>Lophotrochozoa</taxon>
        <taxon>Mollusca</taxon>
        <taxon>Gastropoda</taxon>
        <taxon>Heterobranchia</taxon>
        <taxon>Euthyneura</taxon>
        <taxon>Panpulmonata</taxon>
        <taxon>Hygrophila</taxon>
        <taxon>Lymnaeoidea</taxon>
        <taxon>Lymnaeidae</taxon>
        <taxon>Lymnaea</taxon>
    </lineage>
</organism>
<dbReference type="InterPro" id="IPR002557">
    <property type="entry name" value="Chitin-bd_dom"/>
</dbReference>
<dbReference type="GO" id="GO:0008061">
    <property type="term" value="F:chitin binding"/>
    <property type="evidence" value="ECO:0007669"/>
    <property type="project" value="UniProtKB-KW"/>
</dbReference>